<evidence type="ECO:0000313" key="1">
    <source>
        <dbReference type="EMBL" id="CAD8088246.1"/>
    </source>
</evidence>
<proteinExistence type="predicted"/>
<comment type="caution">
    <text evidence="1">The sequence shown here is derived from an EMBL/GenBank/DDBJ whole genome shotgun (WGS) entry which is preliminary data.</text>
</comment>
<name>A0A8S1ND53_9CILI</name>
<gene>
    <name evidence="1" type="ORF">PSON_ATCC_30995.1.T0520256</name>
</gene>
<accession>A0A8S1ND53</accession>
<organism evidence="1 2">
    <name type="scientific">Paramecium sonneborni</name>
    <dbReference type="NCBI Taxonomy" id="65129"/>
    <lineage>
        <taxon>Eukaryota</taxon>
        <taxon>Sar</taxon>
        <taxon>Alveolata</taxon>
        <taxon>Ciliophora</taxon>
        <taxon>Intramacronucleata</taxon>
        <taxon>Oligohymenophorea</taxon>
        <taxon>Peniculida</taxon>
        <taxon>Parameciidae</taxon>
        <taxon>Paramecium</taxon>
    </lineage>
</organism>
<keyword evidence="2" id="KW-1185">Reference proteome</keyword>
<dbReference type="AlphaFoldDB" id="A0A8S1ND53"/>
<dbReference type="Proteomes" id="UP000692954">
    <property type="component" value="Unassembled WGS sequence"/>
</dbReference>
<evidence type="ECO:0000313" key="2">
    <source>
        <dbReference type="Proteomes" id="UP000692954"/>
    </source>
</evidence>
<reference evidence="1" key="1">
    <citation type="submission" date="2021-01" db="EMBL/GenBank/DDBJ databases">
        <authorList>
            <consortium name="Genoscope - CEA"/>
            <person name="William W."/>
        </authorList>
    </citation>
    <scope>NUCLEOTIDE SEQUENCE</scope>
</reference>
<protein>
    <submittedName>
        <fullName evidence="1">Uncharacterized protein</fullName>
    </submittedName>
</protein>
<dbReference type="EMBL" id="CAJJDN010000052">
    <property type="protein sequence ID" value="CAD8088246.1"/>
    <property type="molecule type" value="Genomic_DNA"/>
</dbReference>
<sequence length="129" mass="15522">MVHKVNWSMSSILVKNFMDHSLIPIYIISDIQVQRNMLQFNQKKCTIPNCLISIEKYNVKTNFNIQTKKAFLILIKIFKNNYKQEKRSKRNINLKSQMLNKVIDNIKIWINYLKTLFKCWKIKKKKINA</sequence>